<protein>
    <submittedName>
        <fullName evidence="2">Uncharacterized protein</fullName>
    </submittedName>
</protein>
<gene>
    <name evidence="2" type="ORF">BCR33DRAFT_852652</name>
</gene>
<evidence type="ECO:0000313" key="2">
    <source>
        <dbReference type="EMBL" id="ORY40784.1"/>
    </source>
</evidence>
<proteinExistence type="predicted"/>
<reference evidence="2 3" key="1">
    <citation type="submission" date="2016-07" db="EMBL/GenBank/DDBJ databases">
        <title>Pervasive Adenine N6-methylation of Active Genes in Fungi.</title>
        <authorList>
            <consortium name="DOE Joint Genome Institute"/>
            <person name="Mondo S.J."/>
            <person name="Dannebaum R.O."/>
            <person name="Kuo R.C."/>
            <person name="Labutti K."/>
            <person name="Haridas S."/>
            <person name="Kuo A."/>
            <person name="Salamov A."/>
            <person name="Ahrendt S.R."/>
            <person name="Lipzen A."/>
            <person name="Sullivan W."/>
            <person name="Andreopoulos W.B."/>
            <person name="Clum A."/>
            <person name="Lindquist E."/>
            <person name="Daum C."/>
            <person name="Ramamoorthy G.K."/>
            <person name="Gryganskyi A."/>
            <person name="Culley D."/>
            <person name="Magnuson J.K."/>
            <person name="James T.Y."/>
            <person name="O'Malley M.A."/>
            <person name="Stajich J.E."/>
            <person name="Spatafora J.W."/>
            <person name="Visel A."/>
            <person name="Grigoriev I.V."/>
        </authorList>
    </citation>
    <scope>NUCLEOTIDE SEQUENCE [LARGE SCALE GENOMIC DNA]</scope>
    <source>
        <strain evidence="2 3">JEL800</strain>
    </source>
</reference>
<dbReference type="Proteomes" id="UP000193642">
    <property type="component" value="Unassembled WGS sequence"/>
</dbReference>
<evidence type="ECO:0000313" key="3">
    <source>
        <dbReference type="Proteomes" id="UP000193642"/>
    </source>
</evidence>
<organism evidence="2 3">
    <name type="scientific">Rhizoclosmatium globosum</name>
    <dbReference type="NCBI Taxonomy" id="329046"/>
    <lineage>
        <taxon>Eukaryota</taxon>
        <taxon>Fungi</taxon>
        <taxon>Fungi incertae sedis</taxon>
        <taxon>Chytridiomycota</taxon>
        <taxon>Chytridiomycota incertae sedis</taxon>
        <taxon>Chytridiomycetes</taxon>
        <taxon>Chytridiales</taxon>
        <taxon>Chytriomycetaceae</taxon>
        <taxon>Rhizoclosmatium</taxon>
    </lineage>
</organism>
<dbReference type="OrthoDB" id="10282941at2759"/>
<feature type="region of interest" description="Disordered" evidence="1">
    <location>
        <begin position="84"/>
        <end position="116"/>
    </location>
</feature>
<dbReference type="AlphaFoldDB" id="A0A1Y2C1K8"/>
<keyword evidence="3" id="KW-1185">Reference proteome</keyword>
<sequence>MKGPDLHTLVEEINSTNMFIPPIDLADVFWTISLPFLPTESLFDNDETNHVFRRYLEISHNNQRNRELESFILYGTENGIIANSNELDDTSTQEDADALSDVSTEPPELVEDGEDPFADIPDLISEEEWELQYFFETMFVCLKNIGNNII</sequence>
<dbReference type="EMBL" id="MCGO01000034">
    <property type="protein sequence ID" value="ORY40784.1"/>
    <property type="molecule type" value="Genomic_DNA"/>
</dbReference>
<accession>A0A1Y2C1K8</accession>
<name>A0A1Y2C1K8_9FUNG</name>
<comment type="caution">
    <text evidence="2">The sequence shown here is derived from an EMBL/GenBank/DDBJ whole genome shotgun (WGS) entry which is preliminary data.</text>
</comment>
<feature type="compositionally biased region" description="Acidic residues" evidence="1">
    <location>
        <begin position="86"/>
        <end position="98"/>
    </location>
</feature>
<evidence type="ECO:0000256" key="1">
    <source>
        <dbReference type="SAM" id="MobiDB-lite"/>
    </source>
</evidence>